<protein>
    <recommendedName>
        <fullName evidence="6">Probable inorganic carbon transporter subunit DabA</fullName>
    </recommendedName>
</protein>
<name>A0A5C5WCW9_9PLAN</name>
<accession>A0A5C5WCW9</accession>
<evidence type="ECO:0000313" key="7">
    <source>
        <dbReference type="EMBL" id="TWT47889.1"/>
    </source>
</evidence>
<reference evidence="7 8" key="1">
    <citation type="submission" date="2019-02" db="EMBL/GenBank/DDBJ databases">
        <title>Deep-cultivation of Planctomycetes and their phenomic and genomic characterization uncovers novel biology.</title>
        <authorList>
            <person name="Wiegand S."/>
            <person name="Jogler M."/>
            <person name="Boedeker C."/>
            <person name="Pinto D."/>
            <person name="Vollmers J."/>
            <person name="Rivas-Marin E."/>
            <person name="Kohn T."/>
            <person name="Peeters S.H."/>
            <person name="Heuer A."/>
            <person name="Rast P."/>
            <person name="Oberbeckmann S."/>
            <person name="Bunk B."/>
            <person name="Jeske O."/>
            <person name="Meyerdierks A."/>
            <person name="Storesund J.E."/>
            <person name="Kallscheuer N."/>
            <person name="Luecker S."/>
            <person name="Lage O.M."/>
            <person name="Pohl T."/>
            <person name="Merkel B.J."/>
            <person name="Hornburger P."/>
            <person name="Mueller R.-W."/>
            <person name="Bruemmer F."/>
            <person name="Labrenz M."/>
            <person name="Spormann A.M."/>
            <person name="Op Den Camp H."/>
            <person name="Overmann J."/>
            <person name="Amann R."/>
            <person name="Jetten M.S.M."/>
            <person name="Mascher T."/>
            <person name="Medema M.H."/>
            <person name="Devos D.P."/>
            <person name="Kaster A.-K."/>
            <person name="Ovreas L."/>
            <person name="Rohde M."/>
            <person name="Galperin M.Y."/>
            <person name="Jogler C."/>
        </authorList>
    </citation>
    <scope>NUCLEOTIDE SEQUENCE [LARGE SCALE GENOMIC DNA]</scope>
    <source>
        <strain evidence="7 8">KOR42</strain>
    </source>
</reference>
<comment type="function">
    <text evidence="6">Part of an energy-coupled inorganic carbon pump.</text>
</comment>
<gene>
    <name evidence="6" type="primary">dabA</name>
    <name evidence="7" type="ORF">KOR42_40870</name>
</gene>
<dbReference type="GO" id="GO:0008270">
    <property type="term" value="F:zinc ion binding"/>
    <property type="evidence" value="ECO:0007669"/>
    <property type="project" value="UniProtKB-UniRule"/>
</dbReference>
<dbReference type="InterPro" id="IPR018752">
    <property type="entry name" value="DabA"/>
</dbReference>
<comment type="caution">
    <text evidence="7">The sequence shown here is derived from an EMBL/GenBank/DDBJ whole genome shotgun (WGS) entry which is preliminary data.</text>
</comment>
<evidence type="ECO:0000313" key="8">
    <source>
        <dbReference type="Proteomes" id="UP000317243"/>
    </source>
</evidence>
<dbReference type="AlphaFoldDB" id="A0A5C5WCW9"/>
<dbReference type="RefSeq" id="WP_197441357.1">
    <property type="nucleotide sequence ID" value="NZ_SIHI01000022.1"/>
</dbReference>
<feature type="binding site" evidence="6">
    <location>
        <position position="711"/>
    </location>
    <ligand>
        <name>Zn(2+)</name>
        <dbReference type="ChEBI" id="CHEBI:29105"/>
    </ligand>
</feature>
<feature type="binding site" evidence="6">
    <location>
        <position position="696"/>
    </location>
    <ligand>
        <name>Zn(2+)</name>
        <dbReference type="ChEBI" id="CHEBI:29105"/>
    </ligand>
</feature>
<dbReference type="Proteomes" id="UP000317243">
    <property type="component" value="Unassembled WGS sequence"/>
</dbReference>
<dbReference type="EMBL" id="SIHI01000022">
    <property type="protein sequence ID" value="TWT47889.1"/>
    <property type="molecule type" value="Genomic_DNA"/>
</dbReference>
<keyword evidence="2 6" id="KW-1003">Cell membrane</keyword>
<evidence type="ECO:0000256" key="5">
    <source>
        <dbReference type="ARBA" id="ARBA00023136"/>
    </source>
</evidence>
<comment type="cofactor">
    <cofactor evidence="6">
        <name>Zn(2+)</name>
        <dbReference type="ChEBI" id="CHEBI:29105"/>
    </cofactor>
</comment>
<keyword evidence="4 6" id="KW-0862">Zinc</keyword>
<keyword evidence="5 6" id="KW-0472">Membrane</keyword>
<keyword evidence="1 6" id="KW-0813">Transport</keyword>
<dbReference type="PANTHER" id="PTHR38344:SF1">
    <property type="entry name" value="INORGANIC CARBON TRANSPORTER SUBUNIT DABA-RELATED"/>
    <property type="match status" value="1"/>
</dbReference>
<comment type="subcellular location">
    <subcellularLocation>
        <location evidence="6">Cell membrane</location>
        <topology evidence="6">Peripheral membrane protein</topology>
    </subcellularLocation>
</comment>
<proteinExistence type="inferred from homology"/>
<feature type="binding site" evidence="6">
    <location>
        <position position="509"/>
    </location>
    <ligand>
        <name>Zn(2+)</name>
        <dbReference type="ChEBI" id="CHEBI:29105"/>
    </ligand>
</feature>
<comment type="similarity">
    <text evidence="6">Belongs to the inorganic carbon transporter (TC 9.A.2) DabA family.</text>
</comment>
<comment type="subunit">
    <text evidence="6">Forms a complex with DabB.</text>
</comment>
<evidence type="ECO:0000256" key="1">
    <source>
        <dbReference type="ARBA" id="ARBA00022448"/>
    </source>
</evidence>
<evidence type="ECO:0000256" key="3">
    <source>
        <dbReference type="ARBA" id="ARBA00022723"/>
    </source>
</evidence>
<feature type="binding site" evidence="6">
    <location>
        <position position="507"/>
    </location>
    <ligand>
        <name>Zn(2+)</name>
        <dbReference type="ChEBI" id="CHEBI:29105"/>
    </ligand>
</feature>
<dbReference type="HAMAP" id="MF_01871">
    <property type="entry name" value="DabA"/>
    <property type="match status" value="1"/>
</dbReference>
<keyword evidence="8" id="KW-1185">Reference proteome</keyword>
<sequence>MLQDSSIPNSVPIASTERDQRIESIRSLVQRASHLLPSQGPIEEFVHHNTLHVYEDRPFHQAVLDGQKQFQAEPYLSEAKYRQLCAEERISDGDLKAVVASDLGEASDQIIAGLATREQIRMEMLCHPILDGSAAELQWIIHECNALTRFRPTTSEESQENIIRSTRSWVGKLDAANRKLLPELEELRSKIGHRRSTWNASDWETFALHSLWNLCLNGVEKLPRCEEKPLQFVRPRDVFLHTTGEDIDRTVNEILIRFCGAFLDQGFSDWHLPNRELGFLASFTSLHSHPSKGMPPWFRDVPQALSELSSSGITPEESIESSLSRLGIGEADREEFVSQTLLALGGWAGMINILETHRNKVGRPVPHGTLIEFLAIRLILEEHALRHLTRETTSSDGSIATELSHARKSIVHRDEIPAERRGFILFQLAQFLGWTPAQLSELSPEQWKELADEADSFPEIERRRTFHEAYERKYHDAALKAVLAHSHRVNHETQQSTQRPLFQLVTCIDDREESFRRHLEETEPRCETLSVAGFFSVAMYYRGAADSFFQALCPGVMTPNHYVVEDVGYTFERIHRDRTRLRRRLERANHAIHTQSRTFFGGIVAGIGGSLATVPLVARVLFPRLTARTREYFGAFLRLPPVTKLQLERYQSDPGPTNGHIGFSVDEMAENVVRMLQELGLLKPEDFSQLVIITGHGSSSLNNPHESAYCCGACAGKRGGPNARAFAAMANDWRVRSKVAEANIQIPDDTKFVGAYHNTCDDSFVFFDLDRLPASHRNTIESARVAIEEARRRNAHERCRRFASVSLTVSPQDAIRHVEARSQDISQARPEYNHATNALCVVGQRKWTRGLFLDRRAFLNSYDPATDDDDHSVLLRILSAAIPVCAGISLEYYFSTVDSKIYGAGSKLPHNIVSMIGVMEGTSSDLRTGLYQQMTEIHEPIRIQFIIESTPEALLSIMDRNESIGRLCRGHWVKLSVFNPETSEAFVFDGNEFQPLDVSLDELPEMTSSLECYQGSRANIPFYSIVEPPRHRSQPLRESLSEQQFGAAGAR</sequence>
<dbReference type="GO" id="GO:0005886">
    <property type="term" value="C:plasma membrane"/>
    <property type="evidence" value="ECO:0007669"/>
    <property type="project" value="UniProtKB-SubCell"/>
</dbReference>
<evidence type="ECO:0000256" key="2">
    <source>
        <dbReference type="ARBA" id="ARBA00022475"/>
    </source>
</evidence>
<evidence type="ECO:0000256" key="6">
    <source>
        <dbReference type="HAMAP-Rule" id="MF_01871"/>
    </source>
</evidence>
<organism evidence="7 8">
    <name type="scientific">Thalassoglobus neptunius</name>
    <dbReference type="NCBI Taxonomy" id="1938619"/>
    <lineage>
        <taxon>Bacteria</taxon>
        <taxon>Pseudomonadati</taxon>
        <taxon>Planctomycetota</taxon>
        <taxon>Planctomycetia</taxon>
        <taxon>Planctomycetales</taxon>
        <taxon>Planctomycetaceae</taxon>
        <taxon>Thalassoglobus</taxon>
    </lineage>
</organism>
<evidence type="ECO:0000256" key="4">
    <source>
        <dbReference type="ARBA" id="ARBA00022833"/>
    </source>
</evidence>
<keyword evidence="3 6" id="KW-0479">Metal-binding</keyword>
<dbReference type="PANTHER" id="PTHR38344">
    <property type="entry name" value="UPF0753 PROTEIN AQ_863"/>
    <property type="match status" value="1"/>
</dbReference>
<dbReference type="Pfam" id="PF10070">
    <property type="entry name" value="DabA"/>
    <property type="match status" value="1"/>
</dbReference>